<proteinExistence type="predicted"/>
<comment type="caution">
    <text evidence="1">The sequence shown here is derived from an EMBL/GenBank/DDBJ whole genome shotgun (WGS) entry which is preliminary data.</text>
</comment>
<organism evidence="1 2">
    <name type="scientific">Penicillium expansum</name>
    <name type="common">Blue mold rot fungus</name>
    <dbReference type="NCBI Taxonomy" id="27334"/>
    <lineage>
        <taxon>Eukaryota</taxon>
        <taxon>Fungi</taxon>
        <taxon>Dikarya</taxon>
        <taxon>Ascomycota</taxon>
        <taxon>Pezizomycotina</taxon>
        <taxon>Eurotiomycetes</taxon>
        <taxon>Eurotiomycetidae</taxon>
        <taxon>Eurotiales</taxon>
        <taxon>Aspergillaceae</taxon>
        <taxon>Penicillium</taxon>
    </lineage>
</organism>
<dbReference type="PANTHER" id="PTHR35186:SF4">
    <property type="entry name" value="PRION-INHIBITION AND PROPAGATION HELO DOMAIN-CONTAINING PROTEIN"/>
    <property type="match status" value="1"/>
</dbReference>
<name>A0A0A2J3Q8_PENEN</name>
<gene>
    <name evidence="1" type="ORF">PEX2_105980</name>
</gene>
<dbReference type="PhylomeDB" id="A0A0A2J3Q8"/>
<dbReference type="PANTHER" id="PTHR35186">
    <property type="entry name" value="ANK_REP_REGION DOMAIN-CONTAINING PROTEIN"/>
    <property type="match status" value="1"/>
</dbReference>
<evidence type="ECO:0000313" key="1">
    <source>
        <dbReference type="EMBL" id="KGO49964.1"/>
    </source>
</evidence>
<dbReference type="OrthoDB" id="3565018at2759"/>
<protein>
    <submittedName>
        <fullName evidence="1">Uncharacterized protein</fullName>
    </submittedName>
</protein>
<evidence type="ECO:0000313" key="2">
    <source>
        <dbReference type="Proteomes" id="UP000030143"/>
    </source>
</evidence>
<dbReference type="VEuPathDB" id="FungiDB:PEXP_077010"/>
<dbReference type="EMBL" id="JQFZ01000372">
    <property type="protein sequence ID" value="KGO49964.1"/>
    <property type="molecule type" value="Genomic_DNA"/>
</dbReference>
<sequence>MVTSIEVSGLALPILPLFVNQIDAYVRGMEKIKGLWRYRQEFKGYSVGLRTQHAILLNTLEKALEGVVDDEDQVSELICDPQGDGWKDPDLPKRRAGSWTEITKYSWETWLASLSCWNNYRIS</sequence>
<dbReference type="STRING" id="27334.A0A0A2J3Q8"/>
<dbReference type="Proteomes" id="UP000030143">
    <property type="component" value="Unassembled WGS sequence"/>
</dbReference>
<dbReference type="AlphaFoldDB" id="A0A0A2J3Q8"/>
<accession>A0A0A2J3Q8</accession>
<dbReference type="HOGENOM" id="CLU_2016033_0_0_1"/>
<reference evidence="1 2" key="1">
    <citation type="journal article" date="2015" name="Mol. Plant Microbe Interact.">
        <title>Genome, transcriptome, and functional analyses of Penicillium expansum provide new insights into secondary metabolism and pathogenicity.</title>
        <authorList>
            <person name="Ballester A.R."/>
            <person name="Marcet-Houben M."/>
            <person name="Levin E."/>
            <person name="Sela N."/>
            <person name="Selma-Lazaro C."/>
            <person name="Carmona L."/>
            <person name="Wisniewski M."/>
            <person name="Droby S."/>
            <person name="Gonzalez-Candelas L."/>
            <person name="Gabaldon T."/>
        </authorList>
    </citation>
    <scope>NUCLEOTIDE SEQUENCE [LARGE SCALE GENOMIC DNA]</scope>
    <source>
        <strain evidence="1 2">MD-8</strain>
    </source>
</reference>
<dbReference type="RefSeq" id="XP_016593353.1">
    <property type="nucleotide sequence ID" value="XM_016747866.1"/>
</dbReference>
<dbReference type="GeneID" id="27683287"/>
<keyword evidence="2" id="KW-1185">Reference proteome</keyword>